<evidence type="ECO:0000256" key="7">
    <source>
        <dbReference type="ARBA" id="ARBA00022787"/>
    </source>
</evidence>
<evidence type="ECO:0000259" key="14">
    <source>
        <dbReference type="Pfam" id="PF16026"/>
    </source>
</evidence>
<dbReference type="Pfam" id="PF16026">
    <property type="entry name" value="MIEAP"/>
    <property type="match status" value="1"/>
</dbReference>
<dbReference type="GeneID" id="102805872"/>
<feature type="region of interest" description="Disordered" evidence="13">
    <location>
        <begin position="354"/>
        <end position="387"/>
    </location>
</feature>
<name>A0ABM0MU92_SACKO</name>
<evidence type="ECO:0000256" key="13">
    <source>
        <dbReference type="SAM" id="MobiDB-lite"/>
    </source>
</evidence>
<evidence type="ECO:0000313" key="16">
    <source>
        <dbReference type="RefSeq" id="XP_006823583.1"/>
    </source>
</evidence>
<keyword evidence="8" id="KW-0175">Coiled coil</keyword>
<evidence type="ECO:0000256" key="8">
    <source>
        <dbReference type="ARBA" id="ARBA00023054"/>
    </source>
</evidence>
<keyword evidence="15" id="KW-1185">Reference proteome</keyword>
<comment type="similarity">
    <text evidence="4">Belongs to the MIEAP family.</text>
</comment>
<keyword evidence="6" id="KW-0963">Cytoplasm</keyword>
<evidence type="ECO:0000256" key="3">
    <source>
        <dbReference type="ARBA" id="ARBA00004496"/>
    </source>
</evidence>
<evidence type="ECO:0000256" key="6">
    <source>
        <dbReference type="ARBA" id="ARBA00022490"/>
    </source>
</evidence>
<evidence type="ECO:0000256" key="10">
    <source>
        <dbReference type="ARBA" id="ARBA00023128"/>
    </source>
</evidence>
<dbReference type="RefSeq" id="XP_006823583.1">
    <property type="nucleotide sequence ID" value="XM_006823520.1"/>
</dbReference>
<dbReference type="InterPro" id="IPR031981">
    <property type="entry name" value="MIEAP_C"/>
</dbReference>
<dbReference type="Proteomes" id="UP000694865">
    <property type="component" value="Unplaced"/>
</dbReference>
<sequence length="440" mass="49399">MDKQNQDSHNCSRLKTYADIPYLQSLLLPVCELYEDSVALDNALKEKERELSSLKQRTANVAGANMNFGDTENVVNICEIDSSTLLEKQYKEFYANERMDAIEKLDKLQPNNSKATERLACRVFEVVYEETNKTASTLKSGFNAMMVNPCGIDKGENRGKFTAILCCETGPIKDGEMLNMQRELNNSLKNYLKKTATKVDITGIIEKSTRRLIYEIREGHSNEMVQLIYGQCEEKALRGYVDKCARLCWQLEVQTPPLHVDYSQTTFDSNKHKCPNGQHSPDAGTSLMYLWPTLSQSVRKGVMVKAEVVCVKSKRTHPGTLVIAWRVSAINGILKRGRIARRGGKLVKATAVDEMSDSMSEKSLPPLGNRDEARLRSRTESDREVSRSDSLLKLNSLNVELVSLFDVNETGTVPPLFPADRSCQSPRLPMSVNGVFLMGH</sequence>
<organism evidence="15 16">
    <name type="scientific">Saccoglossus kowalevskii</name>
    <name type="common">Acorn worm</name>
    <dbReference type="NCBI Taxonomy" id="10224"/>
    <lineage>
        <taxon>Eukaryota</taxon>
        <taxon>Metazoa</taxon>
        <taxon>Hemichordata</taxon>
        <taxon>Enteropneusta</taxon>
        <taxon>Harrimaniidae</taxon>
        <taxon>Saccoglossus</taxon>
    </lineage>
</organism>
<protein>
    <recommendedName>
        <fullName evidence="5">Mitochondria-eating protein</fullName>
    </recommendedName>
    <alternativeName>
        <fullName evidence="12">Spermatogenesis-associated protein 18</fullName>
    </alternativeName>
</protein>
<keyword evidence="11" id="KW-0472">Membrane</keyword>
<reference evidence="16" key="1">
    <citation type="submission" date="2025-08" db="UniProtKB">
        <authorList>
            <consortium name="RefSeq"/>
        </authorList>
    </citation>
    <scope>IDENTIFICATION</scope>
    <source>
        <tissue evidence="16">Testes</tissue>
    </source>
</reference>
<gene>
    <name evidence="16" type="primary">LOC102805872</name>
</gene>
<feature type="domain" description="Mitochondria-eating protein C-terminal" evidence="14">
    <location>
        <begin position="86"/>
        <end position="309"/>
    </location>
</feature>
<accession>A0ABM0MU92</accession>
<evidence type="ECO:0000313" key="15">
    <source>
        <dbReference type="Proteomes" id="UP000694865"/>
    </source>
</evidence>
<feature type="compositionally biased region" description="Basic and acidic residues" evidence="13">
    <location>
        <begin position="369"/>
        <end position="387"/>
    </location>
</feature>
<proteinExistence type="inferred from homology"/>
<keyword evidence="9" id="KW-0446">Lipid-binding</keyword>
<evidence type="ECO:0000256" key="11">
    <source>
        <dbReference type="ARBA" id="ARBA00023136"/>
    </source>
</evidence>
<evidence type="ECO:0000256" key="2">
    <source>
        <dbReference type="ARBA" id="ARBA00004305"/>
    </source>
</evidence>
<dbReference type="PANTHER" id="PTHR21771">
    <property type="entry name" value="MITOCHONDRIA-EATING PROTEIN-RELATED"/>
    <property type="match status" value="1"/>
</dbReference>
<keyword evidence="10" id="KW-0496">Mitochondrion</keyword>
<dbReference type="InterPro" id="IPR026169">
    <property type="entry name" value="MIEAP"/>
</dbReference>
<keyword evidence="7" id="KW-1000">Mitochondrion outer membrane</keyword>
<evidence type="ECO:0000256" key="9">
    <source>
        <dbReference type="ARBA" id="ARBA00023121"/>
    </source>
</evidence>
<evidence type="ECO:0000256" key="5">
    <source>
        <dbReference type="ARBA" id="ARBA00019863"/>
    </source>
</evidence>
<comment type="subcellular location">
    <subcellularLocation>
        <location evidence="3">Cytoplasm</location>
    </subcellularLocation>
    <subcellularLocation>
        <location evidence="2">Mitochondrion matrix</location>
    </subcellularLocation>
    <subcellularLocation>
        <location evidence="1">Mitochondrion outer membrane</location>
    </subcellularLocation>
</comment>
<evidence type="ECO:0000256" key="12">
    <source>
        <dbReference type="ARBA" id="ARBA00032687"/>
    </source>
</evidence>
<evidence type="ECO:0000256" key="1">
    <source>
        <dbReference type="ARBA" id="ARBA00004294"/>
    </source>
</evidence>
<evidence type="ECO:0000256" key="4">
    <source>
        <dbReference type="ARBA" id="ARBA00008233"/>
    </source>
</evidence>
<dbReference type="PANTHER" id="PTHR21771:SF1">
    <property type="entry name" value="MITOCHONDRIA-EATING PROTEIN"/>
    <property type="match status" value="1"/>
</dbReference>